<gene>
    <name evidence="2" type="ORF">A176_004073</name>
</gene>
<evidence type="ECO:0000313" key="2">
    <source>
        <dbReference type="EMBL" id="AKQ67161.1"/>
    </source>
</evidence>
<dbReference type="PATRIC" id="fig|1297742.4.peg.4119"/>
<dbReference type="KEGG" id="mym:A176_004073"/>
<proteinExistence type="predicted"/>
<keyword evidence="3" id="KW-1185">Reference proteome</keyword>
<dbReference type="Proteomes" id="UP000009026">
    <property type="component" value="Chromosome"/>
</dbReference>
<reference evidence="2 3" key="1">
    <citation type="journal article" date="2016" name="PLoS ONE">
        <title>Complete Genome Sequence and Comparative Genomics of a Novel Myxobacterium Myxococcus hansupus.</title>
        <authorList>
            <person name="Sharma G."/>
            <person name="Narwani T."/>
            <person name="Subramanian S."/>
        </authorList>
    </citation>
    <scope>NUCLEOTIDE SEQUENCE [LARGE SCALE GENOMIC DNA]</scope>
    <source>
        <strain evidence="3">mixupus</strain>
    </source>
</reference>
<evidence type="ECO:0000313" key="3">
    <source>
        <dbReference type="Proteomes" id="UP000009026"/>
    </source>
</evidence>
<dbReference type="EMBL" id="CP012109">
    <property type="protein sequence ID" value="AKQ67161.1"/>
    <property type="molecule type" value="Genomic_DNA"/>
</dbReference>
<feature type="region of interest" description="Disordered" evidence="1">
    <location>
        <begin position="1"/>
        <end position="25"/>
    </location>
</feature>
<dbReference type="AlphaFoldDB" id="A0A0H4WUQ8"/>
<protein>
    <submittedName>
        <fullName evidence="2">Uncharacterized protein</fullName>
    </submittedName>
</protein>
<evidence type="ECO:0000256" key="1">
    <source>
        <dbReference type="SAM" id="MobiDB-lite"/>
    </source>
</evidence>
<sequence length="113" mass="11886">MTSGGYAPASAGRRHPTPGTVRRSMTAVRSTYTGRMPFPPPGGPGPRHEALLAGGRPARTLSLETCSLVAFVSKLLLQGFAEMSPGGGRVIQSDLRERPVWLTTSDAVQPGMP</sequence>
<dbReference type="STRING" id="1297742.A176_004073"/>
<organism evidence="2 3">
    <name type="scientific">Pseudomyxococcus hansupus</name>
    <dbReference type="NCBI Taxonomy" id="1297742"/>
    <lineage>
        <taxon>Bacteria</taxon>
        <taxon>Pseudomonadati</taxon>
        <taxon>Myxococcota</taxon>
        <taxon>Myxococcia</taxon>
        <taxon>Myxococcales</taxon>
        <taxon>Cystobacterineae</taxon>
        <taxon>Myxococcaceae</taxon>
        <taxon>Pseudomyxococcus</taxon>
    </lineage>
</organism>
<accession>A0A0H4WUQ8</accession>
<name>A0A0H4WUQ8_9BACT</name>